<dbReference type="UniPathway" id="UPA00219"/>
<dbReference type="AlphaFoldDB" id="A0A2N3G5U6"/>
<dbReference type="GO" id="GO:0008360">
    <property type="term" value="P:regulation of cell shape"/>
    <property type="evidence" value="ECO:0007669"/>
    <property type="project" value="UniProtKB-UniRule"/>
</dbReference>
<evidence type="ECO:0000256" key="5">
    <source>
        <dbReference type="ARBA" id="ARBA00022801"/>
    </source>
</evidence>
<comment type="similarity">
    <text evidence="2">Belongs to the YkuD family.</text>
</comment>
<dbReference type="SUPFAM" id="SSF141523">
    <property type="entry name" value="L,D-transpeptidase catalytic domain-like"/>
    <property type="match status" value="1"/>
</dbReference>
<keyword evidence="4" id="KW-0808">Transferase</keyword>
<dbReference type="Proteomes" id="UP000233654">
    <property type="component" value="Unassembled WGS sequence"/>
</dbReference>
<evidence type="ECO:0000256" key="9">
    <source>
        <dbReference type="PROSITE-ProRule" id="PRU01373"/>
    </source>
</evidence>
<keyword evidence="5" id="KW-0378">Hydrolase</keyword>
<evidence type="ECO:0000313" key="12">
    <source>
        <dbReference type="Proteomes" id="UP000233654"/>
    </source>
</evidence>
<keyword evidence="8 9" id="KW-0961">Cell wall biogenesis/degradation</keyword>
<protein>
    <recommendedName>
        <fullName evidence="10">L,D-TPase catalytic domain-containing protein</fullName>
    </recommendedName>
</protein>
<dbReference type="CDD" id="cd16913">
    <property type="entry name" value="YkuD_like"/>
    <property type="match status" value="1"/>
</dbReference>
<gene>
    <name evidence="11" type="ORF">CVT63_04590</name>
</gene>
<organism evidence="11 12">
    <name type="scientific">Candidatus Anoxymicrobium japonicum</name>
    <dbReference type="NCBI Taxonomy" id="2013648"/>
    <lineage>
        <taxon>Bacteria</taxon>
        <taxon>Bacillati</taxon>
        <taxon>Actinomycetota</taxon>
        <taxon>Candidatus Geothermincolia</taxon>
        <taxon>Candidatus Geothermincolales</taxon>
        <taxon>Candidatus Anoxymicrobiaceae</taxon>
        <taxon>Candidatus Anoxymicrobium</taxon>
    </lineage>
</organism>
<dbReference type="PANTHER" id="PTHR30582">
    <property type="entry name" value="L,D-TRANSPEPTIDASE"/>
    <property type="match status" value="1"/>
</dbReference>
<keyword evidence="7 9" id="KW-0573">Peptidoglycan synthesis</keyword>
<accession>A0A2N3G5U6</accession>
<dbReference type="GO" id="GO:0005576">
    <property type="term" value="C:extracellular region"/>
    <property type="evidence" value="ECO:0007669"/>
    <property type="project" value="TreeGrafter"/>
</dbReference>
<dbReference type="InterPro" id="IPR022029">
    <property type="entry name" value="YoaR-like_PG-bd"/>
</dbReference>
<evidence type="ECO:0000256" key="2">
    <source>
        <dbReference type="ARBA" id="ARBA00005992"/>
    </source>
</evidence>
<keyword evidence="3" id="KW-0328">Glycosyltransferase</keyword>
<keyword evidence="6 9" id="KW-0133">Cell shape</keyword>
<feature type="domain" description="L,D-TPase catalytic" evidence="10">
    <location>
        <begin position="241"/>
        <end position="367"/>
    </location>
</feature>
<evidence type="ECO:0000256" key="1">
    <source>
        <dbReference type="ARBA" id="ARBA00004752"/>
    </source>
</evidence>
<dbReference type="GO" id="GO:0016757">
    <property type="term" value="F:glycosyltransferase activity"/>
    <property type="evidence" value="ECO:0007669"/>
    <property type="project" value="UniProtKB-KW"/>
</dbReference>
<feature type="active site" description="Proton donor/acceptor" evidence="9">
    <location>
        <position position="327"/>
    </location>
</feature>
<dbReference type="PROSITE" id="PS52029">
    <property type="entry name" value="LD_TPASE"/>
    <property type="match status" value="1"/>
</dbReference>
<name>A0A2N3G5U6_9ACTN</name>
<dbReference type="Pfam" id="PF12229">
    <property type="entry name" value="PG_binding_4"/>
    <property type="match status" value="1"/>
</dbReference>
<dbReference type="InterPro" id="IPR038063">
    <property type="entry name" value="Transpep_catalytic_dom"/>
</dbReference>
<evidence type="ECO:0000256" key="8">
    <source>
        <dbReference type="ARBA" id="ARBA00023316"/>
    </source>
</evidence>
<dbReference type="InterPro" id="IPR005490">
    <property type="entry name" value="LD_TPept_cat_dom"/>
</dbReference>
<evidence type="ECO:0000259" key="10">
    <source>
        <dbReference type="PROSITE" id="PS52029"/>
    </source>
</evidence>
<evidence type="ECO:0000313" key="11">
    <source>
        <dbReference type="EMBL" id="PKQ28081.1"/>
    </source>
</evidence>
<proteinExistence type="inferred from homology"/>
<dbReference type="PANTHER" id="PTHR30582:SF24">
    <property type="entry name" value="L,D-TRANSPEPTIDASE ERFK_SRFK-RELATED"/>
    <property type="match status" value="1"/>
</dbReference>
<reference evidence="11 12" key="1">
    <citation type="journal article" date="2017" name="ISME J.">
        <title>Potential for microbial H2 and metal transformations associated with novel bacteria and archaea in deep terrestrial subsurface sediments.</title>
        <authorList>
            <person name="Hernsdorf A.W."/>
            <person name="Amano Y."/>
            <person name="Miyakawa K."/>
            <person name="Ise K."/>
            <person name="Suzuki Y."/>
            <person name="Anantharaman K."/>
            <person name="Probst A."/>
            <person name="Burstein D."/>
            <person name="Thomas B.C."/>
            <person name="Banfield J.F."/>
        </authorList>
    </citation>
    <scope>NUCLEOTIDE SEQUENCE [LARGE SCALE GENOMIC DNA]</scope>
    <source>
        <strain evidence="11">HGW-Actinobacteria-3</strain>
    </source>
</reference>
<evidence type="ECO:0000256" key="3">
    <source>
        <dbReference type="ARBA" id="ARBA00022676"/>
    </source>
</evidence>
<evidence type="ECO:0000256" key="6">
    <source>
        <dbReference type="ARBA" id="ARBA00022960"/>
    </source>
</evidence>
<dbReference type="EMBL" id="PHEX01000033">
    <property type="protein sequence ID" value="PKQ28081.1"/>
    <property type="molecule type" value="Genomic_DNA"/>
</dbReference>
<feature type="active site" description="Nucleophile" evidence="9">
    <location>
        <position position="343"/>
    </location>
</feature>
<dbReference type="GO" id="GO:0018104">
    <property type="term" value="P:peptidoglycan-protein cross-linking"/>
    <property type="evidence" value="ECO:0007669"/>
    <property type="project" value="TreeGrafter"/>
</dbReference>
<evidence type="ECO:0000256" key="4">
    <source>
        <dbReference type="ARBA" id="ARBA00022679"/>
    </source>
</evidence>
<evidence type="ECO:0000256" key="7">
    <source>
        <dbReference type="ARBA" id="ARBA00022984"/>
    </source>
</evidence>
<dbReference type="Gene3D" id="2.40.440.10">
    <property type="entry name" value="L,D-transpeptidase catalytic domain-like"/>
    <property type="match status" value="1"/>
</dbReference>
<dbReference type="InterPro" id="IPR050979">
    <property type="entry name" value="LD-transpeptidase"/>
</dbReference>
<dbReference type="Pfam" id="PF03734">
    <property type="entry name" value="YkuD"/>
    <property type="match status" value="1"/>
</dbReference>
<sequence>MRASFSPVKKIAMSHRKLKKAYLYVRRASGRRVLLLLSAIFLALALLVLFLSLFVLDIALSSKIFPGVTVDGNAVGGMSRNQAKAALAGTTTERIDKPLFVFHNDREFDLDLKHIELAVDADKMVEEAFKKGKKQMFLARMWRRLMNKPLSANVKVILKYDKSGLKRFIANTAENLDYAARSASIDMSKGYPVLTSSKYGRRVKQDELYNGILSILPTSKRWLAIPIETLKPTVSESDIGTILVIKQSEHKLYQYYVEKLQATYTVAVGSSQYPTPNGRFVILKKEKNPWWYPPKSDWAKDKKPIPPGPGNPLGPYFMDLGNGFGIHSTPDEASLGYSVSHGCVRMSEWSAQQVFKVVSKGTPVYILP</sequence>
<comment type="pathway">
    <text evidence="1 9">Cell wall biogenesis; peptidoglycan biosynthesis.</text>
</comment>
<dbReference type="GO" id="GO:0071555">
    <property type="term" value="P:cell wall organization"/>
    <property type="evidence" value="ECO:0007669"/>
    <property type="project" value="UniProtKB-UniRule"/>
</dbReference>
<comment type="caution">
    <text evidence="11">The sequence shown here is derived from an EMBL/GenBank/DDBJ whole genome shotgun (WGS) entry which is preliminary data.</text>
</comment>
<dbReference type="GO" id="GO:0071972">
    <property type="term" value="F:peptidoglycan L,D-transpeptidase activity"/>
    <property type="evidence" value="ECO:0007669"/>
    <property type="project" value="TreeGrafter"/>
</dbReference>